<dbReference type="Gene3D" id="1.10.10.10">
    <property type="entry name" value="Winged helix-like DNA-binding domain superfamily/Winged helix DNA-binding domain"/>
    <property type="match status" value="1"/>
</dbReference>
<evidence type="ECO:0000313" key="7">
    <source>
        <dbReference type="EMBL" id="MDM1696764.1"/>
    </source>
</evidence>
<dbReference type="EMBL" id="CP012365">
    <property type="protein sequence ID" value="AKX59672.1"/>
    <property type="molecule type" value="Genomic_DNA"/>
</dbReference>
<dbReference type="STRING" id="1697053.AKN87_09115"/>
<dbReference type="InterPro" id="IPR005119">
    <property type="entry name" value="LysR_subst-bd"/>
</dbReference>
<dbReference type="AlphaFoldDB" id="A0A0K1XET4"/>
<accession>A0A0K1XET4</accession>
<dbReference type="Proteomes" id="UP001173465">
    <property type="component" value="Unassembled WGS sequence"/>
</dbReference>
<keyword evidence="2" id="KW-0805">Transcription regulation</keyword>
<evidence type="ECO:0000313" key="8">
    <source>
        <dbReference type="Proteomes" id="UP000063953"/>
    </source>
</evidence>
<feature type="domain" description="HTH lysR-type" evidence="5">
    <location>
        <begin position="3"/>
        <end position="60"/>
    </location>
</feature>
<dbReference type="PATRIC" id="fig|1698449.3.peg.1369"/>
<dbReference type="EMBL" id="JACANB010000005">
    <property type="protein sequence ID" value="MDM1696764.1"/>
    <property type="molecule type" value="Genomic_DNA"/>
</dbReference>
<dbReference type="Pfam" id="PF00126">
    <property type="entry name" value="HTH_1"/>
    <property type="match status" value="1"/>
</dbReference>
<proteinExistence type="inferred from homology"/>
<dbReference type="PANTHER" id="PTHR30537">
    <property type="entry name" value="HTH-TYPE TRANSCRIPTIONAL REGULATOR"/>
    <property type="match status" value="1"/>
</dbReference>
<dbReference type="InterPro" id="IPR000847">
    <property type="entry name" value="LysR_HTH_N"/>
</dbReference>
<dbReference type="PANTHER" id="PTHR30537:SF5">
    <property type="entry name" value="HTH-TYPE TRANSCRIPTIONAL ACTIVATOR TTDR-RELATED"/>
    <property type="match status" value="1"/>
</dbReference>
<dbReference type="GO" id="GO:0003700">
    <property type="term" value="F:DNA-binding transcription factor activity"/>
    <property type="evidence" value="ECO:0007669"/>
    <property type="project" value="InterPro"/>
</dbReference>
<organism evidence="6 8">
    <name type="scientific">Thiopseudomonas alkaliphila</name>
    <dbReference type="NCBI Taxonomy" id="1697053"/>
    <lineage>
        <taxon>Bacteria</taxon>
        <taxon>Pseudomonadati</taxon>
        <taxon>Pseudomonadota</taxon>
        <taxon>Gammaproteobacteria</taxon>
        <taxon>Pseudomonadales</taxon>
        <taxon>Pseudomonadaceae</taxon>
        <taxon>Thiopseudomonas</taxon>
    </lineage>
</organism>
<dbReference type="RefSeq" id="WP_053100842.1">
    <property type="nucleotide sequence ID" value="NZ_CP012365.1"/>
</dbReference>
<protein>
    <submittedName>
        <fullName evidence="6">LysR family transcriptional regulator</fullName>
    </submittedName>
</protein>
<reference evidence="7" key="3">
    <citation type="journal article" date="2022" name="Sci. Total Environ.">
        <title>Prevalence, transmission, and molecular epidemiology of tet(X)-positive bacteria among humans, animals, and environmental niches in China: An epidemiological, and genomic-based study.</title>
        <authorList>
            <person name="Dong N."/>
            <person name="Zeng Y."/>
            <person name="Cai C."/>
            <person name="Sun C."/>
            <person name="Lu J."/>
            <person name="Liu C."/>
            <person name="Zhou H."/>
            <person name="Sun Q."/>
            <person name="Shu L."/>
            <person name="Wang H."/>
            <person name="Wang Y."/>
            <person name="Wang S."/>
            <person name="Wu C."/>
            <person name="Chan E.W."/>
            <person name="Chen G."/>
            <person name="Shen Z."/>
            <person name="Chen S."/>
            <person name="Zhang R."/>
        </authorList>
    </citation>
    <scope>NUCLEOTIDE SEQUENCE</scope>
    <source>
        <strain evidence="7">DF46-2-2</strain>
    </source>
</reference>
<dbReference type="SUPFAM" id="SSF53850">
    <property type="entry name" value="Periplasmic binding protein-like II"/>
    <property type="match status" value="1"/>
</dbReference>
<dbReference type="PROSITE" id="PS50931">
    <property type="entry name" value="HTH_LYSR"/>
    <property type="match status" value="1"/>
</dbReference>
<dbReference type="Pfam" id="PF03466">
    <property type="entry name" value="LysR_substrate"/>
    <property type="match status" value="1"/>
</dbReference>
<evidence type="ECO:0000256" key="3">
    <source>
        <dbReference type="ARBA" id="ARBA00023125"/>
    </source>
</evidence>
<evidence type="ECO:0000313" key="6">
    <source>
        <dbReference type="EMBL" id="AKX59672.1"/>
    </source>
</evidence>
<reference evidence="6 8" key="1">
    <citation type="journal article" date="2015" name="Genome Announc.">
        <title>Genome Sequences of Oblitimonas alkaliphila gen. nov. sp. nov. (Proposed), a Novel Bacterium of the Pseudomonadaceae Family.</title>
        <authorList>
            <person name="Lauer A.C."/>
            <person name="Nicholson A.C."/>
            <person name="Humrighouse B.W."/>
            <person name="Emery B."/>
            <person name="Drobish A."/>
            <person name="Juieng P."/>
            <person name="Loparev V."/>
            <person name="McQuiston J.R."/>
        </authorList>
    </citation>
    <scope>NUCLEOTIDE SEQUENCE [LARGE SCALE GENOMIC DNA]</scope>
    <source>
        <strain evidence="6 8">E5571</strain>
    </source>
</reference>
<dbReference type="SUPFAM" id="SSF46785">
    <property type="entry name" value="Winged helix' DNA-binding domain"/>
    <property type="match status" value="1"/>
</dbReference>
<evidence type="ECO:0000256" key="1">
    <source>
        <dbReference type="ARBA" id="ARBA00009437"/>
    </source>
</evidence>
<evidence type="ECO:0000256" key="2">
    <source>
        <dbReference type="ARBA" id="ARBA00023015"/>
    </source>
</evidence>
<sequence>MFDQLTGMRVFVLAAQQGSISAAAERLELSPTMAGRHLTQLEEYLGVKLFHRSTRRLSITEPGINYLPACERILADISEANRMVSAQQHQAQGILRMNVPLSFGIKYLAPLMPLFSQTYPQVQVELGLTDQAIDLLAGHWDMGIRVGSLANSPSLQARKLADCQLHVCAAPAYLAQHGTPQTVADLAQHNCLQYSLSEPNRWAFGTHQQTVVEVSGNLTANNGDALVIAAIGGQGIIYKPDFLVRDALADGRLVNLTLDQPVLPQEGIYAFYPKQRYLPLKVRVMIDFLTEQLQQALA</sequence>
<gene>
    <name evidence="6" type="ORF">AKN88_06825</name>
    <name evidence="7" type="ORF">HX099_08845</name>
</gene>
<evidence type="ECO:0000256" key="4">
    <source>
        <dbReference type="ARBA" id="ARBA00023163"/>
    </source>
</evidence>
<comment type="similarity">
    <text evidence="1">Belongs to the LysR transcriptional regulatory family.</text>
</comment>
<dbReference type="InterPro" id="IPR058163">
    <property type="entry name" value="LysR-type_TF_proteobact-type"/>
</dbReference>
<evidence type="ECO:0000259" key="5">
    <source>
        <dbReference type="PROSITE" id="PS50931"/>
    </source>
</evidence>
<dbReference type="GO" id="GO:0043565">
    <property type="term" value="F:sequence-specific DNA binding"/>
    <property type="evidence" value="ECO:0007669"/>
    <property type="project" value="TreeGrafter"/>
</dbReference>
<keyword evidence="4" id="KW-0804">Transcription</keyword>
<dbReference type="FunFam" id="1.10.10.10:FF:000001">
    <property type="entry name" value="LysR family transcriptional regulator"/>
    <property type="match status" value="1"/>
</dbReference>
<dbReference type="Gene3D" id="3.40.190.290">
    <property type="match status" value="1"/>
</dbReference>
<keyword evidence="3" id="KW-0238">DNA-binding</keyword>
<dbReference type="CDD" id="cd08422">
    <property type="entry name" value="PBP2_CrgA_like"/>
    <property type="match status" value="1"/>
</dbReference>
<dbReference type="GO" id="GO:0006351">
    <property type="term" value="P:DNA-templated transcription"/>
    <property type="evidence" value="ECO:0007669"/>
    <property type="project" value="TreeGrafter"/>
</dbReference>
<dbReference type="FunFam" id="3.40.190.290:FF:000001">
    <property type="entry name" value="Transcriptional regulator, LysR family"/>
    <property type="match status" value="1"/>
</dbReference>
<dbReference type="InterPro" id="IPR036388">
    <property type="entry name" value="WH-like_DNA-bd_sf"/>
</dbReference>
<reference evidence="7" key="2">
    <citation type="submission" date="2020-06" db="EMBL/GenBank/DDBJ databases">
        <authorList>
            <person name="Dong N."/>
        </authorList>
    </citation>
    <scope>NUCLEOTIDE SEQUENCE</scope>
    <source>
        <strain evidence="7">DF46-2-2</strain>
    </source>
</reference>
<name>A0A0K1XET4_9GAMM</name>
<keyword evidence="8" id="KW-1185">Reference proteome</keyword>
<dbReference type="InterPro" id="IPR036390">
    <property type="entry name" value="WH_DNA-bd_sf"/>
</dbReference>
<dbReference type="Proteomes" id="UP000063953">
    <property type="component" value="Chromosome"/>
</dbReference>